<name>A0A7W9Q645_9ACTN</name>
<protein>
    <submittedName>
        <fullName evidence="1">Uncharacterized protein</fullName>
    </submittedName>
</protein>
<proteinExistence type="predicted"/>
<accession>A0A7W9Q645</accession>
<dbReference type="EMBL" id="JACHJL010000002">
    <property type="protein sequence ID" value="MBB5934343.1"/>
    <property type="molecule type" value="Genomic_DNA"/>
</dbReference>
<organism evidence="1 2">
    <name type="scientific">Streptomyces zagrosensis</name>
    <dbReference type="NCBI Taxonomy" id="1042984"/>
    <lineage>
        <taxon>Bacteria</taxon>
        <taxon>Bacillati</taxon>
        <taxon>Actinomycetota</taxon>
        <taxon>Actinomycetes</taxon>
        <taxon>Kitasatosporales</taxon>
        <taxon>Streptomycetaceae</taxon>
        <taxon>Streptomyces</taxon>
    </lineage>
</organism>
<dbReference type="RefSeq" id="WP_246494238.1">
    <property type="nucleotide sequence ID" value="NZ_JACHJL010000002.1"/>
</dbReference>
<dbReference type="Proteomes" id="UP000588098">
    <property type="component" value="Unassembled WGS sequence"/>
</dbReference>
<dbReference type="AlphaFoldDB" id="A0A7W9Q645"/>
<reference evidence="1 2" key="1">
    <citation type="submission" date="2020-08" db="EMBL/GenBank/DDBJ databases">
        <title>Genomic Encyclopedia of Type Strains, Phase III (KMG-III): the genomes of soil and plant-associated and newly described type strains.</title>
        <authorList>
            <person name="Whitman W."/>
        </authorList>
    </citation>
    <scope>NUCLEOTIDE SEQUENCE [LARGE SCALE GENOMIC DNA]</scope>
    <source>
        <strain evidence="1 2">CECT 8305</strain>
    </source>
</reference>
<evidence type="ECO:0000313" key="2">
    <source>
        <dbReference type="Proteomes" id="UP000588098"/>
    </source>
</evidence>
<keyword evidence="2" id="KW-1185">Reference proteome</keyword>
<gene>
    <name evidence="1" type="ORF">FHS42_001369</name>
</gene>
<evidence type="ECO:0000313" key="1">
    <source>
        <dbReference type="EMBL" id="MBB5934343.1"/>
    </source>
</evidence>
<comment type="caution">
    <text evidence="1">The sequence shown here is derived from an EMBL/GenBank/DDBJ whole genome shotgun (WGS) entry which is preliminary data.</text>
</comment>
<sequence>MQSSGMHTAVFACRAYLYELDQRVLQANMRKDSGALPTATRRAAR</sequence>